<proteinExistence type="predicted"/>
<evidence type="ECO:0000313" key="1">
    <source>
        <dbReference type="EMBL" id="SFD93758.1"/>
    </source>
</evidence>
<dbReference type="STRING" id="662367.SAMN05216167_108255"/>
<dbReference type="AlphaFoldDB" id="A0A1I1WH89"/>
<name>A0A1I1WH89_9BACT</name>
<accession>A0A1I1WH89</accession>
<dbReference type="Proteomes" id="UP000198598">
    <property type="component" value="Unassembled WGS sequence"/>
</dbReference>
<evidence type="ECO:0000313" key="2">
    <source>
        <dbReference type="Proteomes" id="UP000198598"/>
    </source>
</evidence>
<organism evidence="1 2">
    <name type="scientific">Spirosoma endophyticum</name>
    <dbReference type="NCBI Taxonomy" id="662367"/>
    <lineage>
        <taxon>Bacteria</taxon>
        <taxon>Pseudomonadati</taxon>
        <taxon>Bacteroidota</taxon>
        <taxon>Cytophagia</taxon>
        <taxon>Cytophagales</taxon>
        <taxon>Cytophagaceae</taxon>
        <taxon>Spirosoma</taxon>
    </lineage>
</organism>
<sequence>MLYSTVMLTFSEQGLLTPADGISATIDDLYNIFVTPFLESETRNRLFTEWTIYNRMLRQQISEDFV</sequence>
<protein>
    <submittedName>
        <fullName evidence="1">Uncharacterized protein</fullName>
    </submittedName>
</protein>
<reference evidence="1 2" key="1">
    <citation type="submission" date="2016-10" db="EMBL/GenBank/DDBJ databases">
        <authorList>
            <person name="de Groot N.N."/>
        </authorList>
    </citation>
    <scope>NUCLEOTIDE SEQUENCE [LARGE SCALE GENOMIC DNA]</scope>
    <source>
        <strain evidence="1 2">DSM 26130</strain>
    </source>
</reference>
<gene>
    <name evidence="1" type="ORF">SAMN05216167_108255</name>
</gene>
<dbReference type="EMBL" id="FOLQ01000008">
    <property type="protein sequence ID" value="SFD93758.1"/>
    <property type="molecule type" value="Genomic_DNA"/>
</dbReference>
<keyword evidence="2" id="KW-1185">Reference proteome</keyword>